<keyword evidence="7 18" id="KW-0679">Respiratory chain</keyword>
<keyword evidence="11 18" id="KW-0249">Electron transport</keyword>
<evidence type="ECO:0000256" key="16">
    <source>
        <dbReference type="ARBA" id="ARBA00023136"/>
    </source>
</evidence>
<keyword evidence="14 18" id="KW-0830">Ubiquinone</keyword>
<comment type="catalytic activity">
    <reaction evidence="17 18">
        <text>a ubiquinone + NADH + 5 H(+)(in) = a ubiquinol + NAD(+) + 4 H(+)(out)</text>
        <dbReference type="Rhea" id="RHEA:29091"/>
        <dbReference type="Rhea" id="RHEA-COMP:9565"/>
        <dbReference type="Rhea" id="RHEA-COMP:9566"/>
        <dbReference type="ChEBI" id="CHEBI:15378"/>
        <dbReference type="ChEBI" id="CHEBI:16389"/>
        <dbReference type="ChEBI" id="CHEBI:17976"/>
        <dbReference type="ChEBI" id="CHEBI:57540"/>
        <dbReference type="ChEBI" id="CHEBI:57945"/>
        <dbReference type="EC" id="7.1.1.2"/>
    </reaction>
</comment>
<keyword evidence="9 18" id="KW-0999">Mitochondrion inner membrane</keyword>
<dbReference type="CTD" id="4536"/>
<dbReference type="PANTHER" id="PTHR46552">
    <property type="entry name" value="NADH-UBIQUINONE OXIDOREDUCTASE CHAIN 2"/>
    <property type="match status" value="1"/>
</dbReference>
<evidence type="ECO:0000256" key="5">
    <source>
        <dbReference type="ARBA" id="ARBA00021008"/>
    </source>
</evidence>
<reference evidence="20" key="1">
    <citation type="submission" date="2016-05" db="EMBL/GenBank/DDBJ databases">
        <authorList>
            <person name="Yang C."/>
            <person name="Li H."/>
            <person name="Cai W.Z."/>
        </authorList>
    </citation>
    <scope>NUCLEOTIDE SEQUENCE</scope>
</reference>
<geneLocation type="mitochondrion" evidence="20"/>
<keyword evidence="8 18" id="KW-0812">Transmembrane</keyword>
<comment type="function">
    <text evidence="1">Core subunit of the mitochondrial membrane respiratory chain NADH dehydrogenase (Complex I) that is believed to belong to the minimal assembly required for catalysis. Complex I functions in the transfer of electrons from NADH to the respiratory chain. The immediate electron acceptor for the enzyme is believed to be ubiquinone.</text>
</comment>
<evidence type="ECO:0000256" key="1">
    <source>
        <dbReference type="ARBA" id="ARBA00003257"/>
    </source>
</evidence>
<keyword evidence="12 18" id="KW-1133">Transmembrane helix</keyword>
<feature type="transmembrane region" description="Helical" evidence="18">
    <location>
        <begin position="87"/>
        <end position="109"/>
    </location>
</feature>
<dbReference type="GeneID" id="41700383"/>
<evidence type="ECO:0000256" key="18">
    <source>
        <dbReference type="RuleBase" id="RU003403"/>
    </source>
</evidence>
<feature type="transmembrane region" description="Helical" evidence="18">
    <location>
        <begin position="261"/>
        <end position="282"/>
    </location>
</feature>
<keyword evidence="15 18" id="KW-0496">Mitochondrion</keyword>
<evidence type="ECO:0000256" key="6">
    <source>
        <dbReference type="ARBA" id="ARBA00022448"/>
    </source>
</evidence>
<feature type="transmembrane region" description="Helical" evidence="18">
    <location>
        <begin position="143"/>
        <end position="161"/>
    </location>
</feature>
<gene>
    <name evidence="20" type="primary">ND2</name>
</gene>
<reference evidence="20" key="2">
    <citation type="journal article" date="2019" name="Syst. Entomol.">
        <title>Higher-level phylogeny and evolutionary history of Pentatomomorpha (Hemiptera: Heteroptera) inferred from mitochondrial genome sequences.</title>
        <authorList>
            <person name="Liu Y."/>
            <person name="Li H."/>
            <person name="Song F."/>
            <person name="Zhao Y."/>
            <person name="Wilson J.-J."/>
            <person name="Cai W."/>
        </authorList>
    </citation>
    <scope>NUCLEOTIDE SEQUENCE</scope>
</reference>
<evidence type="ECO:0000256" key="7">
    <source>
        <dbReference type="ARBA" id="ARBA00022660"/>
    </source>
</evidence>
<dbReference type="GO" id="GO:0005743">
    <property type="term" value="C:mitochondrial inner membrane"/>
    <property type="evidence" value="ECO:0007669"/>
    <property type="project" value="UniProtKB-SubCell"/>
</dbReference>
<feature type="transmembrane region" description="Helical" evidence="18">
    <location>
        <begin position="307"/>
        <end position="326"/>
    </location>
</feature>
<dbReference type="InterPro" id="IPR050175">
    <property type="entry name" value="Complex_I_Subunit_2"/>
</dbReference>
<evidence type="ECO:0000256" key="4">
    <source>
        <dbReference type="ARBA" id="ARBA00012944"/>
    </source>
</evidence>
<sequence length="327" mass="38582">MNMKLMLTFSILIMSTIITLTSNNWLGMWMGMEMNLMSFIPMLSEKMNKKASQSMMIYFLTQSIGSIILLFTILSNKFIMYNINDQLMKTILIMSLMIKLGGAPFHMWLPEMMSNMSWKNAVILMTWQKIAPMTILSNNNEKSMFMFIIMSTMIGAIGGLNQTSIRKMMAYSSINHLSWMMMMMMMENNWYLYLMIYSLIIMMLFLMLNKKNILFMNQLNMNKMTIMEKMTLTTLMMSMGGLPPFIGFLPKWMTIQSMLNSSMWMMLMLMVMMSLITLFYYLRMMYPLILIYNTKTKWINLMTKSKMTIMIMLLNILLPIMLMMPMF</sequence>
<organism evidence="20">
    <name type="scientific">Dysdercus decussatus</name>
    <dbReference type="NCBI Taxonomy" id="1577203"/>
    <lineage>
        <taxon>Eukaryota</taxon>
        <taxon>Metazoa</taxon>
        <taxon>Ecdysozoa</taxon>
        <taxon>Arthropoda</taxon>
        <taxon>Hexapoda</taxon>
        <taxon>Insecta</taxon>
        <taxon>Pterygota</taxon>
        <taxon>Neoptera</taxon>
        <taxon>Paraneoptera</taxon>
        <taxon>Hemiptera</taxon>
        <taxon>Heteroptera</taxon>
        <taxon>Panheteroptera</taxon>
        <taxon>Pentatomomorpha</taxon>
        <taxon>Pyrrhocoroidea</taxon>
        <taxon>Pyrrhocoridae</taxon>
        <taxon>Dysdercus</taxon>
    </lineage>
</organism>
<accession>A0A4Y1JVW7</accession>
<comment type="function">
    <text evidence="18">Core subunit of the mitochondrial membrane respiratory chain NADH dehydrogenase (Complex I) which catalyzes electron transfer from NADH through the respiratory chain, using ubiquinone as an electron acceptor. Essential for the catalytic activity and assembly of complex I.</text>
</comment>
<dbReference type="InterPro" id="IPR001750">
    <property type="entry name" value="ND/Mrp_TM"/>
</dbReference>
<comment type="similarity">
    <text evidence="3 18">Belongs to the complex I subunit 2 family.</text>
</comment>
<evidence type="ECO:0000313" key="20">
    <source>
        <dbReference type="EMBL" id="APO08923.1"/>
    </source>
</evidence>
<protein>
    <recommendedName>
        <fullName evidence="5 18">NADH-ubiquinone oxidoreductase chain 2</fullName>
        <ecNumber evidence="4 18">7.1.1.2</ecNumber>
    </recommendedName>
</protein>
<name>A0A4Y1JVW7_9HEMI</name>
<evidence type="ECO:0000256" key="11">
    <source>
        <dbReference type="ARBA" id="ARBA00022982"/>
    </source>
</evidence>
<dbReference type="Pfam" id="PF00361">
    <property type="entry name" value="Proton_antipo_M"/>
    <property type="match status" value="1"/>
</dbReference>
<dbReference type="EMBL" id="KX345789">
    <property type="protein sequence ID" value="APO08923.1"/>
    <property type="molecule type" value="Genomic_DNA"/>
</dbReference>
<dbReference type="EC" id="7.1.1.2" evidence="4 18"/>
<dbReference type="RefSeq" id="YP_009643480.1">
    <property type="nucleotide sequence ID" value="NC_042438.1"/>
</dbReference>
<keyword evidence="10 18" id="KW-1278">Translocase</keyword>
<comment type="subcellular location">
    <subcellularLocation>
        <location evidence="2 18">Mitochondrion inner membrane</location>
        <topology evidence="2 18">Multi-pass membrane protein</topology>
    </subcellularLocation>
</comment>
<feature type="transmembrane region" description="Helical" evidence="18">
    <location>
        <begin position="230"/>
        <end position="249"/>
    </location>
</feature>
<keyword evidence="16 18" id="KW-0472">Membrane</keyword>
<evidence type="ECO:0000259" key="19">
    <source>
        <dbReference type="Pfam" id="PF00361"/>
    </source>
</evidence>
<dbReference type="GO" id="GO:0008137">
    <property type="term" value="F:NADH dehydrogenase (ubiquinone) activity"/>
    <property type="evidence" value="ECO:0007669"/>
    <property type="project" value="UniProtKB-EC"/>
</dbReference>
<evidence type="ECO:0000256" key="2">
    <source>
        <dbReference type="ARBA" id="ARBA00004448"/>
    </source>
</evidence>
<keyword evidence="13 18" id="KW-0520">NAD</keyword>
<feature type="transmembrane region" description="Helical" evidence="18">
    <location>
        <begin position="55"/>
        <end position="75"/>
    </location>
</feature>
<keyword evidence="6" id="KW-0813">Transport</keyword>
<evidence type="ECO:0000256" key="10">
    <source>
        <dbReference type="ARBA" id="ARBA00022967"/>
    </source>
</evidence>
<evidence type="ECO:0000256" key="17">
    <source>
        <dbReference type="ARBA" id="ARBA00049551"/>
    </source>
</evidence>
<dbReference type="PRINTS" id="PR01436">
    <property type="entry name" value="NADHDHGNASE2"/>
</dbReference>
<evidence type="ECO:0000256" key="3">
    <source>
        <dbReference type="ARBA" id="ARBA00007012"/>
    </source>
</evidence>
<proteinExistence type="inferred from homology"/>
<feature type="transmembrane region" description="Helical" evidence="18">
    <location>
        <begin position="190"/>
        <end position="209"/>
    </location>
</feature>
<evidence type="ECO:0000256" key="13">
    <source>
        <dbReference type="ARBA" id="ARBA00023027"/>
    </source>
</evidence>
<evidence type="ECO:0000256" key="9">
    <source>
        <dbReference type="ARBA" id="ARBA00022792"/>
    </source>
</evidence>
<evidence type="ECO:0000256" key="15">
    <source>
        <dbReference type="ARBA" id="ARBA00023128"/>
    </source>
</evidence>
<evidence type="ECO:0000256" key="14">
    <source>
        <dbReference type="ARBA" id="ARBA00023075"/>
    </source>
</evidence>
<feature type="domain" description="NADH:quinone oxidoreductase/Mrp antiporter transmembrane" evidence="19">
    <location>
        <begin position="22"/>
        <end position="277"/>
    </location>
</feature>
<dbReference type="GO" id="GO:0006120">
    <property type="term" value="P:mitochondrial electron transport, NADH to ubiquinone"/>
    <property type="evidence" value="ECO:0007669"/>
    <property type="project" value="InterPro"/>
</dbReference>
<dbReference type="InterPro" id="IPR003917">
    <property type="entry name" value="NADH_UbQ_OxRdtase_chain2"/>
</dbReference>
<dbReference type="PANTHER" id="PTHR46552:SF1">
    <property type="entry name" value="NADH-UBIQUINONE OXIDOREDUCTASE CHAIN 2"/>
    <property type="match status" value="1"/>
</dbReference>
<evidence type="ECO:0000256" key="8">
    <source>
        <dbReference type="ARBA" id="ARBA00022692"/>
    </source>
</evidence>
<evidence type="ECO:0000256" key="12">
    <source>
        <dbReference type="ARBA" id="ARBA00022989"/>
    </source>
</evidence>
<dbReference type="AlphaFoldDB" id="A0A4Y1JVW7"/>